<keyword evidence="4" id="KW-0029">Amino-acid transport</keyword>
<dbReference type="PANTHER" id="PTHR43341">
    <property type="entry name" value="AMINO ACID PERMEASE"/>
    <property type="match status" value="1"/>
</dbReference>
<feature type="transmembrane region" description="Helical" evidence="8">
    <location>
        <begin position="442"/>
        <end position="460"/>
    </location>
</feature>
<feature type="domain" description="Amino acid permease/ SLC12A" evidence="9">
    <location>
        <begin position="24"/>
        <end position="394"/>
    </location>
</feature>
<name>A0A9P4NB88_9PLEO</name>
<reference evidence="11" key="1">
    <citation type="journal article" date="2020" name="Stud. Mycol.">
        <title>101 Dothideomycetes genomes: A test case for predicting lifestyles and emergence of pathogens.</title>
        <authorList>
            <person name="Haridas S."/>
            <person name="Albert R."/>
            <person name="Binder M."/>
            <person name="Bloem J."/>
            <person name="LaButti K."/>
            <person name="Salamov A."/>
            <person name="Andreopoulos B."/>
            <person name="Baker S."/>
            <person name="Barry K."/>
            <person name="Bills G."/>
            <person name="Bluhm B."/>
            <person name="Cannon C."/>
            <person name="Castanera R."/>
            <person name="Culley D."/>
            <person name="Daum C."/>
            <person name="Ezra D."/>
            <person name="Gonzalez J."/>
            <person name="Henrissat B."/>
            <person name="Kuo A."/>
            <person name="Liang C."/>
            <person name="Lipzen A."/>
            <person name="Lutzoni F."/>
            <person name="Magnuson J."/>
            <person name="Mondo S."/>
            <person name="Nolan M."/>
            <person name="Ohm R."/>
            <person name="Pangilinan J."/>
            <person name="Park H.-J."/>
            <person name="Ramirez L."/>
            <person name="Alfaro M."/>
            <person name="Sun H."/>
            <person name="Tritt A."/>
            <person name="Yoshinaga Y."/>
            <person name="Zwiers L.-H."/>
            <person name="Turgeon B."/>
            <person name="Goodwin S."/>
            <person name="Spatafora J."/>
            <person name="Crous P."/>
            <person name="Grigoriev I."/>
        </authorList>
    </citation>
    <scope>NUCLEOTIDE SEQUENCE [LARGE SCALE GENOMIC DNA]</scope>
    <source>
        <strain evidence="11">CBS 304.66</strain>
    </source>
</reference>
<evidence type="ECO:0000313" key="10">
    <source>
        <dbReference type="EMBL" id="KAF2269983.1"/>
    </source>
</evidence>
<organism evidence="10 11">
    <name type="scientific">Lojkania enalia</name>
    <dbReference type="NCBI Taxonomy" id="147567"/>
    <lineage>
        <taxon>Eukaryota</taxon>
        <taxon>Fungi</taxon>
        <taxon>Dikarya</taxon>
        <taxon>Ascomycota</taxon>
        <taxon>Pezizomycotina</taxon>
        <taxon>Dothideomycetes</taxon>
        <taxon>Pleosporomycetidae</taxon>
        <taxon>Pleosporales</taxon>
        <taxon>Pleosporales incertae sedis</taxon>
        <taxon>Lojkania</taxon>
    </lineage>
</organism>
<keyword evidence="2" id="KW-0813">Transport</keyword>
<evidence type="ECO:0000256" key="8">
    <source>
        <dbReference type="SAM" id="Phobius"/>
    </source>
</evidence>
<feature type="transmembrane region" description="Helical" evidence="8">
    <location>
        <begin position="239"/>
        <end position="259"/>
    </location>
</feature>
<keyword evidence="11" id="KW-1185">Reference proteome</keyword>
<evidence type="ECO:0000256" key="5">
    <source>
        <dbReference type="ARBA" id="ARBA00022989"/>
    </source>
</evidence>
<dbReference type="AlphaFoldDB" id="A0A9P4NB88"/>
<dbReference type="GO" id="GO:0016020">
    <property type="term" value="C:membrane"/>
    <property type="evidence" value="ECO:0007669"/>
    <property type="project" value="UniProtKB-SubCell"/>
</dbReference>
<evidence type="ECO:0000256" key="3">
    <source>
        <dbReference type="ARBA" id="ARBA00022692"/>
    </source>
</evidence>
<evidence type="ECO:0000256" key="6">
    <source>
        <dbReference type="ARBA" id="ARBA00023136"/>
    </source>
</evidence>
<keyword evidence="3 8" id="KW-0812">Transmembrane</keyword>
<accession>A0A9P4NB88</accession>
<feature type="transmembrane region" description="Helical" evidence="8">
    <location>
        <begin position="132"/>
        <end position="157"/>
    </location>
</feature>
<proteinExistence type="predicted"/>
<dbReference type="Gene3D" id="1.20.1740.10">
    <property type="entry name" value="Amino acid/polyamine transporter I"/>
    <property type="match status" value="1"/>
</dbReference>
<feature type="transmembrane region" description="Helical" evidence="8">
    <location>
        <begin position="279"/>
        <end position="301"/>
    </location>
</feature>
<dbReference type="PANTHER" id="PTHR43341:SF1">
    <property type="entry name" value="GENERAL AMINO-ACID PERMEASE GAP1"/>
    <property type="match status" value="1"/>
</dbReference>
<dbReference type="InterPro" id="IPR004841">
    <property type="entry name" value="AA-permease/SLC12A_dom"/>
</dbReference>
<feature type="transmembrane region" description="Helical" evidence="8">
    <location>
        <begin position="163"/>
        <end position="185"/>
    </location>
</feature>
<evidence type="ECO:0000256" key="1">
    <source>
        <dbReference type="ARBA" id="ARBA00004141"/>
    </source>
</evidence>
<evidence type="ECO:0000313" key="11">
    <source>
        <dbReference type="Proteomes" id="UP000800093"/>
    </source>
</evidence>
<sequence length="641" mass="69810">MAAKMQPDATERVSAQSKRSRRTQSIGISGCVGAGVFVSSGSSISTAGSLGAPIAYLVAGGTVACVLYTLTGMVACRPVAGSLIDLPHNFLDPAWGFAVGASYANICSMATLTAQSAELTALLKTKQERHEVAVEAAINVAFIALTTFSHCLGVKFYGLMERIIMWLKLCLLVLVCIFMIVINAGGAGPRQGSYKANYTTHAFTPGWKPTGFDNTVELPLQSHGVIDSRFGLGGSGGQFFAFLTAVTLAMFSCMGGELIAMTAGEAKDPWRDVPLAQSFVYLVPLSIYPFALVAAGSNVNYADPQLSKPFSAGKGPFSQSPFVIAAQNSSLHALPRVLNPLFVISAYTAARTVFVLSQQYLPQRFANIFGRTNNGHTPLASILLCSTLGFLSLFGLSQYAFSQAYCDGSQVTRLERLEARQIFSRDDTLYILKLFRSRWQPLPAYIGIVACVIFLIWSGIPPLYILAAKGGLTSSSNLKSTVALIFDVIGVYLGPVVFVTFYFAYKWRTKCSSVDIRNLTPEDYVLENRELLIEDSRSDGGKVFDASDIRPGAIQLASPDEERVVTALRGEYPQRQNQNADIENDEDWEEYEERKADQASRRRVCEILEGRPERMKGGFWRVVWSFVVVEKKAKAQSVGNV</sequence>
<comment type="subcellular location">
    <subcellularLocation>
        <location evidence="1">Membrane</location>
        <topology evidence="1">Multi-pass membrane protein</topology>
    </subcellularLocation>
</comment>
<dbReference type="InterPro" id="IPR050524">
    <property type="entry name" value="APC_YAT"/>
</dbReference>
<gene>
    <name evidence="10" type="ORF">CC78DRAFT_564091</name>
</gene>
<feature type="region of interest" description="Disordered" evidence="7">
    <location>
        <begin position="1"/>
        <end position="22"/>
    </location>
</feature>
<protein>
    <recommendedName>
        <fullName evidence="9">Amino acid permease/ SLC12A domain-containing protein</fullName>
    </recommendedName>
</protein>
<feature type="transmembrane region" description="Helical" evidence="8">
    <location>
        <begin position="480"/>
        <end position="505"/>
    </location>
</feature>
<feature type="transmembrane region" description="Helical" evidence="8">
    <location>
        <begin position="54"/>
        <end position="76"/>
    </location>
</feature>
<dbReference type="GO" id="GO:0015171">
    <property type="term" value="F:amino acid transmembrane transporter activity"/>
    <property type="evidence" value="ECO:0007669"/>
    <property type="project" value="TreeGrafter"/>
</dbReference>
<keyword evidence="6 8" id="KW-0472">Membrane</keyword>
<dbReference type="EMBL" id="ML986580">
    <property type="protein sequence ID" value="KAF2269983.1"/>
    <property type="molecule type" value="Genomic_DNA"/>
</dbReference>
<evidence type="ECO:0000256" key="4">
    <source>
        <dbReference type="ARBA" id="ARBA00022970"/>
    </source>
</evidence>
<comment type="caution">
    <text evidence="10">The sequence shown here is derived from an EMBL/GenBank/DDBJ whole genome shotgun (WGS) entry which is preliminary data.</text>
</comment>
<dbReference type="OrthoDB" id="3900342at2759"/>
<dbReference type="Proteomes" id="UP000800093">
    <property type="component" value="Unassembled WGS sequence"/>
</dbReference>
<feature type="compositionally biased region" description="Polar residues" evidence="7">
    <location>
        <begin position="13"/>
        <end position="22"/>
    </location>
</feature>
<evidence type="ECO:0000259" key="9">
    <source>
        <dbReference type="Pfam" id="PF00324"/>
    </source>
</evidence>
<evidence type="ECO:0000256" key="2">
    <source>
        <dbReference type="ARBA" id="ARBA00022448"/>
    </source>
</evidence>
<feature type="transmembrane region" description="Helical" evidence="8">
    <location>
        <begin position="377"/>
        <end position="396"/>
    </location>
</feature>
<keyword evidence="5 8" id="KW-1133">Transmembrane helix</keyword>
<dbReference type="Pfam" id="PF00324">
    <property type="entry name" value="AA_permease"/>
    <property type="match status" value="1"/>
</dbReference>
<feature type="transmembrane region" description="Helical" evidence="8">
    <location>
        <begin position="26"/>
        <end position="48"/>
    </location>
</feature>
<evidence type="ECO:0000256" key="7">
    <source>
        <dbReference type="SAM" id="MobiDB-lite"/>
    </source>
</evidence>